<keyword evidence="2" id="KW-1185">Reference proteome</keyword>
<protein>
    <submittedName>
        <fullName evidence="1">Uncharacterized protein</fullName>
    </submittedName>
</protein>
<proteinExistence type="predicted"/>
<dbReference type="EMBL" id="CM023473">
    <property type="protein sequence ID" value="KAH7953693.1"/>
    <property type="molecule type" value="Genomic_DNA"/>
</dbReference>
<evidence type="ECO:0000313" key="2">
    <source>
        <dbReference type="Proteomes" id="UP000821865"/>
    </source>
</evidence>
<organism evidence="1 2">
    <name type="scientific">Dermacentor silvarum</name>
    <name type="common">Tick</name>
    <dbReference type="NCBI Taxonomy" id="543639"/>
    <lineage>
        <taxon>Eukaryota</taxon>
        <taxon>Metazoa</taxon>
        <taxon>Ecdysozoa</taxon>
        <taxon>Arthropoda</taxon>
        <taxon>Chelicerata</taxon>
        <taxon>Arachnida</taxon>
        <taxon>Acari</taxon>
        <taxon>Parasitiformes</taxon>
        <taxon>Ixodida</taxon>
        <taxon>Ixodoidea</taxon>
        <taxon>Ixodidae</taxon>
        <taxon>Rhipicephalinae</taxon>
        <taxon>Dermacentor</taxon>
    </lineage>
</organism>
<comment type="caution">
    <text evidence="1">The sequence shown here is derived from an EMBL/GenBank/DDBJ whole genome shotgun (WGS) entry which is preliminary data.</text>
</comment>
<evidence type="ECO:0000313" key="1">
    <source>
        <dbReference type="EMBL" id="KAH7953693.1"/>
    </source>
</evidence>
<name>A0ACB8CWP9_DERSI</name>
<dbReference type="Proteomes" id="UP000821865">
    <property type="component" value="Chromosome 4"/>
</dbReference>
<gene>
    <name evidence="1" type="ORF">HPB49_011422</name>
</gene>
<accession>A0ACB8CWP9</accession>
<sequence>MGPEARPLLDTFSLDAASLGSFKAFVDSFTKRFVHPSNEVNESLHLHRCVQQPDESVYIYYPELCRLAKRCAYPSTAVEERLVRDRFVVSLRDSRLSDQLCRNAKLTLKEA</sequence>
<reference evidence="1" key="1">
    <citation type="submission" date="2020-05" db="EMBL/GenBank/DDBJ databases">
        <title>Large-scale comparative analyses of tick genomes elucidate their genetic diversity and vector capacities.</title>
        <authorList>
            <person name="Jia N."/>
            <person name="Wang J."/>
            <person name="Shi W."/>
            <person name="Du L."/>
            <person name="Sun Y."/>
            <person name="Zhan W."/>
            <person name="Jiang J."/>
            <person name="Wang Q."/>
            <person name="Zhang B."/>
            <person name="Ji P."/>
            <person name="Sakyi L.B."/>
            <person name="Cui X."/>
            <person name="Yuan T."/>
            <person name="Jiang B."/>
            <person name="Yang W."/>
            <person name="Lam T.T.-Y."/>
            <person name="Chang Q."/>
            <person name="Ding S."/>
            <person name="Wang X."/>
            <person name="Zhu J."/>
            <person name="Ruan X."/>
            <person name="Zhao L."/>
            <person name="Wei J."/>
            <person name="Que T."/>
            <person name="Du C."/>
            <person name="Cheng J."/>
            <person name="Dai P."/>
            <person name="Han X."/>
            <person name="Huang E."/>
            <person name="Gao Y."/>
            <person name="Liu J."/>
            <person name="Shao H."/>
            <person name="Ye R."/>
            <person name="Li L."/>
            <person name="Wei W."/>
            <person name="Wang X."/>
            <person name="Wang C."/>
            <person name="Yang T."/>
            <person name="Huo Q."/>
            <person name="Li W."/>
            <person name="Guo W."/>
            <person name="Chen H."/>
            <person name="Zhou L."/>
            <person name="Ni X."/>
            <person name="Tian J."/>
            <person name="Zhou Y."/>
            <person name="Sheng Y."/>
            <person name="Liu T."/>
            <person name="Pan Y."/>
            <person name="Xia L."/>
            <person name="Li J."/>
            <person name="Zhao F."/>
            <person name="Cao W."/>
        </authorList>
    </citation>
    <scope>NUCLEOTIDE SEQUENCE</scope>
    <source>
        <strain evidence="1">Dsil-2018</strain>
    </source>
</reference>